<dbReference type="FunFam" id="3.40.50.2300:FF:000002">
    <property type="entry name" value="DNA-binding response regulator PhoP"/>
    <property type="match status" value="1"/>
</dbReference>
<dbReference type="GO" id="GO:0000156">
    <property type="term" value="F:phosphorelay response regulator activity"/>
    <property type="evidence" value="ECO:0007669"/>
    <property type="project" value="TreeGrafter"/>
</dbReference>
<evidence type="ECO:0000256" key="3">
    <source>
        <dbReference type="ARBA" id="ARBA00023015"/>
    </source>
</evidence>
<evidence type="ECO:0000256" key="5">
    <source>
        <dbReference type="ARBA" id="ARBA00023163"/>
    </source>
</evidence>
<dbReference type="Proteomes" id="UP000231333">
    <property type="component" value="Unassembled WGS sequence"/>
</dbReference>
<dbReference type="GO" id="GO:0005829">
    <property type="term" value="C:cytosol"/>
    <property type="evidence" value="ECO:0007669"/>
    <property type="project" value="TreeGrafter"/>
</dbReference>
<dbReference type="FunFam" id="1.10.10.10:FF:000005">
    <property type="entry name" value="Two-component system response regulator"/>
    <property type="match status" value="1"/>
</dbReference>
<keyword evidence="2" id="KW-0902">Two-component regulatory system</keyword>
<feature type="domain" description="OmpR/PhoB-type" evidence="9">
    <location>
        <begin position="126"/>
        <end position="223"/>
    </location>
</feature>
<comment type="caution">
    <text evidence="10">The sequence shown here is derived from an EMBL/GenBank/DDBJ whole genome shotgun (WGS) entry which is preliminary data.</text>
</comment>
<evidence type="ECO:0000256" key="6">
    <source>
        <dbReference type="PROSITE-ProRule" id="PRU00169"/>
    </source>
</evidence>
<dbReference type="GO" id="GO:0006355">
    <property type="term" value="P:regulation of DNA-templated transcription"/>
    <property type="evidence" value="ECO:0007669"/>
    <property type="project" value="InterPro"/>
</dbReference>
<dbReference type="Pfam" id="PF00486">
    <property type="entry name" value="Trans_reg_C"/>
    <property type="match status" value="1"/>
</dbReference>
<evidence type="ECO:0000256" key="7">
    <source>
        <dbReference type="PROSITE-ProRule" id="PRU01091"/>
    </source>
</evidence>
<dbReference type="PANTHER" id="PTHR48111">
    <property type="entry name" value="REGULATOR OF RPOS"/>
    <property type="match status" value="1"/>
</dbReference>
<dbReference type="AlphaFoldDB" id="A0A2H0QVK8"/>
<dbReference type="InterPro" id="IPR011006">
    <property type="entry name" value="CheY-like_superfamily"/>
</dbReference>
<evidence type="ECO:0000256" key="2">
    <source>
        <dbReference type="ARBA" id="ARBA00023012"/>
    </source>
</evidence>
<dbReference type="InterPro" id="IPR039420">
    <property type="entry name" value="WalR-like"/>
</dbReference>
<keyword evidence="5" id="KW-0804">Transcription</keyword>
<dbReference type="PROSITE" id="PS50110">
    <property type="entry name" value="RESPONSE_REGULATORY"/>
    <property type="match status" value="1"/>
</dbReference>
<name>A0A2H0QVK8_9BACT</name>
<evidence type="ECO:0000313" key="11">
    <source>
        <dbReference type="Proteomes" id="UP000231333"/>
    </source>
</evidence>
<dbReference type="Gene3D" id="6.10.250.690">
    <property type="match status" value="1"/>
</dbReference>
<dbReference type="CDD" id="cd00383">
    <property type="entry name" value="trans_reg_C"/>
    <property type="match status" value="1"/>
</dbReference>
<dbReference type="InterPro" id="IPR001789">
    <property type="entry name" value="Sig_transdc_resp-reg_receiver"/>
</dbReference>
<dbReference type="Pfam" id="PF00072">
    <property type="entry name" value="Response_reg"/>
    <property type="match status" value="1"/>
</dbReference>
<evidence type="ECO:0000259" key="9">
    <source>
        <dbReference type="PROSITE" id="PS51755"/>
    </source>
</evidence>
<evidence type="ECO:0000259" key="8">
    <source>
        <dbReference type="PROSITE" id="PS50110"/>
    </source>
</evidence>
<evidence type="ECO:0000256" key="1">
    <source>
        <dbReference type="ARBA" id="ARBA00022553"/>
    </source>
</evidence>
<feature type="modified residue" description="4-aspartylphosphate" evidence="6">
    <location>
        <position position="53"/>
    </location>
</feature>
<proteinExistence type="predicted"/>
<protein>
    <submittedName>
        <fullName evidence="10">DNA-binding response regulator</fullName>
    </submittedName>
</protein>
<evidence type="ECO:0000256" key="4">
    <source>
        <dbReference type="ARBA" id="ARBA00023125"/>
    </source>
</evidence>
<feature type="domain" description="Response regulatory" evidence="8">
    <location>
        <begin position="2"/>
        <end position="118"/>
    </location>
</feature>
<gene>
    <name evidence="10" type="ORF">COV34_01745</name>
</gene>
<dbReference type="EMBL" id="PCXL01000011">
    <property type="protein sequence ID" value="PIR38311.1"/>
    <property type="molecule type" value="Genomic_DNA"/>
</dbReference>
<keyword evidence="3" id="KW-0805">Transcription regulation</keyword>
<evidence type="ECO:0000313" key="10">
    <source>
        <dbReference type="EMBL" id="PIR38311.1"/>
    </source>
</evidence>
<dbReference type="PANTHER" id="PTHR48111:SF36">
    <property type="entry name" value="TRANSCRIPTIONAL REGULATORY PROTEIN CUTR"/>
    <property type="match status" value="1"/>
</dbReference>
<dbReference type="Gene3D" id="3.40.50.2300">
    <property type="match status" value="1"/>
</dbReference>
<dbReference type="PROSITE" id="PS51755">
    <property type="entry name" value="OMPR_PHOB"/>
    <property type="match status" value="1"/>
</dbReference>
<dbReference type="InterPro" id="IPR036388">
    <property type="entry name" value="WH-like_DNA-bd_sf"/>
</dbReference>
<dbReference type="SUPFAM" id="SSF52172">
    <property type="entry name" value="CheY-like"/>
    <property type="match status" value="1"/>
</dbReference>
<keyword evidence="1 6" id="KW-0597">Phosphoprotein</keyword>
<dbReference type="SMART" id="SM00448">
    <property type="entry name" value="REC"/>
    <property type="match status" value="1"/>
</dbReference>
<accession>A0A2H0QVK8</accession>
<keyword evidence="4 7" id="KW-0238">DNA-binding</keyword>
<dbReference type="Gene3D" id="1.10.10.10">
    <property type="entry name" value="Winged helix-like DNA-binding domain superfamily/Winged helix DNA-binding domain"/>
    <property type="match status" value="1"/>
</dbReference>
<sequence length="223" mass="25118">MRIALVEDEEKLADVLSNGLEQKGYAVDVFHHGDKALKHMSVNHADYDVMLLDLMLPGADGLTICKSLRDVGSTIPILILTARDEIDTKVDLLMTGADDYIVKPFSFNELVARIAAISRRPTHMSPTKLVVGGIVLDPKTRTVKKDGKEVPLTLKEFVMLEYFMKRPNEVVNREDLLTHLWDFNFSSFSNVVDVHVKNLRKKLGDDNQDILETIRGVGYRLKA</sequence>
<feature type="DNA-binding region" description="OmpR/PhoB-type" evidence="7">
    <location>
        <begin position="126"/>
        <end position="223"/>
    </location>
</feature>
<dbReference type="InterPro" id="IPR001867">
    <property type="entry name" value="OmpR/PhoB-type_DNA-bd"/>
</dbReference>
<dbReference type="GO" id="GO:0032993">
    <property type="term" value="C:protein-DNA complex"/>
    <property type="evidence" value="ECO:0007669"/>
    <property type="project" value="TreeGrafter"/>
</dbReference>
<dbReference type="GO" id="GO:0000976">
    <property type="term" value="F:transcription cis-regulatory region binding"/>
    <property type="evidence" value="ECO:0007669"/>
    <property type="project" value="TreeGrafter"/>
</dbReference>
<organism evidence="10 11">
    <name type="scientific">Candidatus Zambryskibacteria bacterium CG10_big_fil_rev_8_21_14_0_10_42_12</name>
    <dbReference type="NCBI Taxonomy" id="1975115"/>
    <lineage>
        <taxon>Bacteria</taxon>
        <taxon>Candidatus Zambryskiibacteriota</taxon>
    </lineage>
</organism>
<reference evidence="10 11" key="1">
    <citation type="submission" date="2017-09" db="EMBL/GenBank/DDBJ databases">
        <title>Depth-based differentiation of microbial function through sediment-hosted aquifers and enrichment of novel symbionts in the deep terrestrial subsurface.</title>
        <authorList>
            <person name="Probst A.J."/>
            <person name="Ladd B."/>
            <person name="Jarett J.K."/>
            <person name="Geller-Mcgrath D.E."/>
            <person name="Sieber C.M."/>
            <person name="Emerson J.B."/>
            <person name="Anantharaman K."/>
            <person name="Thomas B.C."/>
            <person name="Malmstrom R."/>
            <person name="Stieglmeier M."/>
            <person name="Klingl A."/>
            <person name="Woyke T."/>
            <person name="Ryan C.M."/>
            <person name="Banfield J.F."/>
        </authorList>
    </citation>
    <scope>NUCLEOTIDE SEQUENCE [LARGE SCALE GENOMIC DNA]</scope>
    <source>
        <strain evidence="10">CG10_big_fil_rev_8_21_14_0_10_42_12</strain>
    </source>
</reference>
<dbReference type="SMART" id="SM00862">
    <property type="entry name" value="Trans_reg_C"/>
    <property type="match status" value="1"/>
</dbReference>